<evidence type="ECO:0000256" key="11">
    <source>
        <dbReference type="ARBA" id="ARBA00048138"/>
    </source>
</evidence>
<dbReference type="InterPro" id="IPR036412">
    <property type="entry name" value="HAD-like_sf"/>
</dbReference>
<comment type="catalytic activity">
    <reaction evidence="12">
        <text>O-phospho-D-serine + H2O = D-serine + phosphate</text>
        <dbReference type="Rhea" id="RHEA:24873"/>
        <dbReference type="ChEBI" id="CHEBI:15377"/>
        <dbReference type="ChEBI" id="CHEBI:35247"/>
        <dbReference type="ChEBI" id="CHEBI:43474"/>
        <dbReference type="ChEBI" id="CHEBI:58680"/>
        <dbReference type="EC" id="3.1.3.3"/>
    </reaction>
</comment>
<evidence type="ECO:0000313" key="15">
    <source>
        <dbReference type="Proteomes" id="UP000315628"/>
    </source>
</evidence>
<dbReference type="RefSeq" id="WP_144857632.1">
    <property type="nucleotide sequence ID" value="NZ_BAAAYT010000002.1"/>
</dbReference>
<comment type="similarity">
    <text evidence="3">Belongs to the HAD-like hydrolase superfamily. SerB family.</text>
</comment>
<dbReference type="Gene3D" id="3.40.50.1000">
    <property type="entry name" value="HAD superfamily/HAD-like"/>
    <property type="match status" value="1"/>
</dbReference>
<sequence>MLLVMDVDSTLIQAEVIELIAAHAGTEAQVAEVTEAAMRGELDFAASLHARVSTLAGVPVSAFDDVREAVAYMPGARELVTTFRSRGWPVGLVSGGFEEVVRPLADELGIEHVRANRLQVEGGVLTGRVDGPVVDRAAKADFLRELAARYDIPMGRTVAVGDGANDIDMVTAAGTGVAFCARPALQAVADVVLDERRLDLLLPSLGLAQ</sequence>
<dbReference type="GO" id="GO:0005737">
    <property type="term" value="C:cytoplasm"/>
    <property type="evidence" value="ECO:0007669"/>
    <property type="project" value="TreeGrafter"/>
</dbReference>
<dbReference type="SFLD" id="SFLDG01137">
    <property type="entry name" value="C1.6.1:_Phosphoserine_Phosphat"/>
    <property type="match status" value="1"/>
</dbReference>
<accession>A0A560WB37</accession>
<dbReference type="SFLD" id="SFLDF00029">
    <property type="entry name" value="phosphoserine_phosphatase"/>
    <property type="match status" value="1"/>
</dbReference>
<evidence type="ECO:0000313" key="14">
    <source>
        <dbReference type="EMBL" id="TWD14802.1"/>
    </source>
</evidence>
<dbReference type="PANTHER" id="PTHR43344:SF2">
    <property type="entry name" value="PHOSPHOSERINE PHOSPHATASE"/>
    <property type="match status" value="1"/>
</dbReference>
<evidence type="ECO:0000256" key="1">
    <source>
        <dbReference type="ARBA" id="ARBA00001946"/>
    </source>
</evidence>
<keyword evidence="9" id="KW-0718">Serine biosynthesis</keyword>
<dbReference type="InterPro" id="IPR023214">
    <property type="entry name" value="HAD_sf"/>
</dbReference>
<evidence type="ECO:0000256" key="9">
    <source>
        <dbReference type="ARBA" id="ARBA00023299"/>
    </source>
</evidence>
<evidence type="ECO:0000256" key="12">
    <source>
        <dbReference type="ARBA" id="ARBA00048523"/>
    </source>
</evidence>
<dbReference type="SFLD" id="SFLDG01136">
    <property type="entry name" value="C1.6:_Phosphoserine_Phosphatas"/>
    <property type="match status" value="1"/>
</dbReference>
<organism evidence="14 15">
    <name type="scientific">Marihabitans asiaticum</name>
    <dbReference type="NCBI Taxonomy" id="415218"/>
    <lineage>
        <taxon>Bacteria</taxon>
        <taxon>Bacillati</taxon>
        <taxon>Actinomycetota</taxon>
        <taxon>Actinomycetes</taxon>
        <taxon>Micrococcales</taxon>
        <taxon>Intrasporangiaceae</taxon>
        <taxon>Marihabitans</taxon>
    </lineage>
</organism>
<evidence type="ECO:0000256" key="2">
    <source>
        <dbReference type="ARBA" id="ARBA00005135"/>
    </source>
</evidence>
<evidence type="ECO:0000256" key="13">
    <source>
        <dbReference type="PIRSR" id="PIRSR604469-1"/>
    </source>
</evidence>
<keyword evidence="15" id="KW-1185">Reference proteome</keyword>
<dbReference type="InterPro" id="IPR050582">
    <property type="entry name" value="HAD-like_SerB"/>
</dbReference>
<comment type="pathway">
    <text evidence="2">Amino-acid biosynthesis; L-serine biosynthesis; L-serine from 3-phospho-D-glycerate: step 3/3.</text>
</comment>
<dbReference type="Pfam" id="PF12710">
    <property type="entry name" value="HAD"/>
    <property type="match status" value="1"/>
</dbReference>
<dbReference type="GO" id="GO:0006564">
    <property type="term" value="P:L-serine biosynthetic process"/>
    <property type="evidence" value="ECO:0007669"/>
    <property type="project" value="UniProtKB-KW"/>
</dbReference>
<dbReference type="EC" id="3.1.3.3" evidence="4"/>
<dbReference type="CDD" id="cd07500">
    <property type="entry name" value="HAD_PSP"/>
    <property type="match status" value="1"/>
</dbReference>
<dbReference type="SFLD" id="SFLDS00003">
    <property type="entry name" value="Haloacid_Dehalogenase"/>
    <property type="match status" value="1"/>
</dbReference>
<proteinExistence type="inferred from homology"/>
<keyword evidence="7" id="KW-0378">Hydrolase</keyword>
<dbReference type="SUPFAM" id="SSF56784">
    <property type="entry name" value="HAD-like"/>
    <property type="match status" value="1"/>
</dbReference>
<comment type="caution">
    <text evidence="14">The sequence shown here is derived from an EMBL/GenBank/DDBJ whole genome shotgun (WGS) entry which is preliminary data.</text>
</comment>
<dbReference type="InterPro" id="IPR004469">
    <property type="entry name" value="PSP"/>
</dbReference>
<evidence type="ECO:0000256" key="5">
    <source>
        <dbReference type="ARBA" id="ARBA00022605"/>
    </source>
</evidence>
<dbReference type="OrthoDB" id="9792539at2"/>
<evidence type="ECO:0000256" key="6">
    <source>
        <dbReference type="ARBA" id="ARBA00022723"/>
    </source>
</evidence>
<evidence type="ECO:0000256" key="3">
    <source>
        <dbReference type="ARBA" id="ARBA00009184"/>
    </source>
</evidence>
<dbReference type="PANTHER" id="PTHR43344">
    <property type="entry name" value="PHOSPHOSERINE PHOSPHATASE"/>
    <property type="match status" value="1"/>
</dbReference>
<evidence type="ECO:0000256" key="10">
    <source>
        <dbReference type="ARBA" id="ARBA00031693"/>
    </source>
</evidence>
<evidence type="ECO:0000256" key="7">
    <source>
        <dbReference type="ARBA" id="ARBA00022801"/>
    </source>
</evidence>
<dbReference type="UniPathway" id="UPA00135">
    <property type="reaction ID" value="UER00198"/>
</dbReference>
<keyword evidence="8" id="KW-0460">Magnesium</keyword>
<evidence type="ECO:0000256" key="4">
    <source>
        <dbReference type="ARBA" id="ARBA00012640"/>
    </source>
</evidence>
<gene>
    <name evidence="14" type="ORF">FB557_2227</name>
</gene>
<dbReference type="NCBIfam" id="TIGR00338">
    <property type="entry name" value="serB"/>
    <property type="match status" value="1"/>
</dbReference>
<dbReference type="GO" id="GO:0036424">
    <property type="term" value="F:L-phosphoserine phosphatase activity"/>
    <property type="evidence" value="ECO:0007669"/>
    <property type="project" value="InterPro"/>
</dbReference>
<reference evidence="14 15" key="1">
    <citation type="submission" date="2019-06" db="EMBL/GenBank/DDBJ databases">
        <title>Sequencing the genomes of 1000 actinobacteria strains.</title>
        <authorList>
            <person name="Klenk H.-P."/>
        </authorList>
    </citation>
    <scope>NUCLEOTIDE SEQUENCE [LARGE SCALE GENOMIC DNA]</scope>
    <source>
        <strain evidence="14 15">DSM 18935</strain>
    </source>
</reference>
<dbReference type="Proteomes" id="UP000315628">
    <property type="component" value="Unassembled WGS sequence"/>
</dbReference>
<dbReference type="GO" id="GO:0000287">
    <property type="term" value="F:magnesium ion binding"/>
    <property type="evidence" value="ECO:0007669"/>
    <property type="project" value="TreeGrafter"/>
</dbReference>
<comment type="catalytic activity">
    <reaction evidence="11">
        <text>O-phospho-L-serine + H2O = L-serine + phosphate</text>
        <dbReference type="Rhea" id="RHEA:21208"/>
        <dbReference type="ChEBI" id="CHEBI:15377"/>
        <dbReference type="ChEBI" id="CHEBI:33384"/>
        <dbReference type="ChEBI" id="CHEBI:43474"/>
        <dbReference type="ChEBI" id="CHEBI:57524"/>
        <dbReference type="EC" id="3.1.3.3"/>
    </reaction>
</comment>
<feature type="active site" description="Nucleophile" evidence="13">
    <location>
        <position position="6"/>
    </location>
</feature>
<evidence type="ECO:0000256" key="8">
    <source>
        <dbReference type="ARBA" id="ARBA00022842"/>
    </source>
</evidence>
<keyword evidence="6" id="KW-0479">Metal-binding</keyword>
<name>A0A560WB37_9MICO</name>
<protein>
    <recommendedName>
        <fullName evidence="4">phosphoserine phosphatase</fullName>
        <ecNumber evidence="4">3.1.3.3</ecNumber>
    </recommendedName>
    <alternativeName>
        <fullName evidence="10">O-phosphoserine phosphohydrolase</fullName>
    </alternativeName>
</protein>
<dbReference type="EMBL" id="VIUW01000003">
    <property type="protein sequence ID" value="TWD14802.1"/>
    <property type="molecule type" value="Genomic_DNA"/>
</dbReference>
<comment type="cofactor">
    <cofactor evidence="1">
        <name>Mg(2+)</name>
        <dbReference type="ChEBI" id="CHEBI:18420"/>
    </cofactor>
</comment>
<dbReference type="AlphaFoldDB" id="A0A560WB37"/>
<dbReference type="NCBIfam" id="TIGR01488">
    <property type="entry name" value="HAD-SF-IB"/>
    <property type="match status" value="1"/>
</dbReference>
<feature type="active site" description="Proton donor" evidence="13">
    <location>
        <position position="8"/>
    </location>
</feature>
<keyword evidence="5" id="KW-0028">Amino-acid biosynthesis</keyword>